<keyword evidence="1" id="KW-1133">Transmembrane helix</keyword>
<dbReference type="InterPro" id="IPR029044">
    <property type="entry name" value="Nucleotide-diphossugar_trans"/>
</dbReference>
<organism evidence="4 5">
    <name type="scientific">Coniella lustricola</name>
    <dbReference type="NCBI Taxonomy" id="2025994"/>
    <lineage>
        <taxon>Eukaryota</taxon>
        <taxon>Fungi</taxon>
        <taxon>Dikarya</taxon>
        <taxon>Ascomycota</taxon>
        <taxon>Pezizomycotina</taxon>
        <taxon>Sordariomycetes</taxon>
        <taxon>Sordariomycetidae</taxon>
        <taxon>Diaporthales</taxon>
        <taxon>Schizoparmaceae</taxon>
        <taxon>Coniella</taxon>
    </lineage>
</organism>
<dbReference type="EMBL" id="KZ678466">
    <property type="protein sequence ID" value="PSR82997.1"/>
    <property type="molecule type" value="Genomic_DNA"/>
</dbReference>
<dbReference type="InterPro" id="IPR001173">
    <property type="entry name" value="Glyco_trans_2-like"/>
</dbReference>
<feature type="transmembrane region" description="Helical" evidence="1">
    <location>
        <begin position="832"/>
        <end position="852"/>
    </location>
</feature>
<feature type="transmembrane region" description="Helical" evidence="1">
    <location>
        <begin position="670"/>
        <end position="697"/>
    </location>
</feature>
<feature type="transmembrane region" description="Helical" evidence="1">
    <location>
        <begin position="222"/>
        <end position="245"/>
    </location>
</feature>
<dbReference type="InterPro" id="IPR057688">
    <property type="entry name" value="DUF7928"/>
</dbReference>
<dbReference type="Pfam" id="PF25550">
    <property type="entry name" value="DUF7928"/>
    <property type="match status" value="1"/>
</dbReference>
<evidence type="ECO:0000259" key="3">
    <source>
        <dbReference type="Pfam" id="PF25550"/>
    </source>
</evidence>
<keyword evidence="4" id="KW-0808">Transferase</keyword>
<feature type="transmembrane region" description="Helical" evidence="1">
    <location>
        <begin position="709"/>
        <end position="730"/>
    </location>
</feature>
<sequence length="861" mass="95780">MVNYLANRVSAHGWIPQQAITDGSRGLGVLLRQSRGTYACCPESIDEDLLTAAQRLNVGVLITLQLDMLHPIIAGMSSGQTELMLKGGRQLQVVESLAAVSSSSVRKYQYAAILRKEGLLLVWQDEVNQILAHAQKMEDKLLNHVWGRNSMLGYSPAATTPMTGASPFHSTTPSVSNFSVMAEKSGVVVNTPDEVSDSEEELDGQAIDPPESINRPVMLHSAFFVGMGICLAIILVYGLALGQIVSEIFLDGNYTRLALVVVCPLLMMVGLFFFQVIMGDLWQIFGPIGGLSKNSRMYSCIKPNLRQAYSLGFEPPHITIQMPVYKEGMDSVIIPTVRSLQAAISHYESRGGTASIFINDDGMRAVDEQEAQIRRDFYHDNDIGWVARPKHGDDGYMRKGKFKKASNMNFALNLSQQVEAYLQEIVEERAAAEPARNDSEPAMLEENDLEEIYATCLQRALRENTRAMAGGNIRMGEFILLVDSDTRVPVDCLLYAAAEMFLSPEVAVVQHSTAVMQITYDFFENAITFFTNMVYTAIRFSIGCGEVGCLVGHNAFLRWAAVQDAGVEVSDSDGRVQFWSPEHVSEDFDLALRLQIKGSTVRVASYHGDGFKEGVSLTLRDEYTRWQKYAYGVSEMVFHPFYLWPTRGPITPLLRKFLGSGMQISSKVSVFGYICSYFAIGVGMPMTVLNYFLVGWFSDTLDHFYTNSWKIFISLLVVFNLAGGVALATIRYRTGERSFLSALFENAKWTLVLAIFFSGLSFHVSMALLAHLFKVDMQWGSTAKEAEASNFFQELPKTLKTFKYLYIFVVIFTAGMIYLSHWAPRGWTITDFTAIVPMAVVLGSHALAPLVLNPSLMIFSY</sequence>
<feature type="domain" description="Glycosyltransferase 2-like" evidence="2">
    <location>
        <begin position="478"/>
        <end position="692"/>
    </location>
</feature>
<dbReference type="AlphaFoldDB" id="A0A2T3A568"/>
<reference evidence="4 5" key="1">
    <citation type="journal article" date="2018" name="Mycol. Prog.">
        <title>Coniella lustricola, a new species from submerged detritus.</title>
        <authorList>
            <person name="Raudabaugh D.B."/>
            <person name="Iturriaga T."/>
            <person name="Carver A."/>
            <person name="Mondo S."/>
            <person name="Pangilinan J."/>
            <person name="Lipzen A."/>
            <person name="He G."/>
            <person name="Amirebrahimi M."/>
            <person name="Grigoriev I.V."/>
            <person name="Miller A.N."/>
        </authorList>
    </citation>
    <scope>NUCLEOTIDE SEQUENCE [LARGE SCALE GENOMIC DNA]</scope>
    <source>
        <strain evidence="4 5">B22-T-1</strain>
    </source>
</reference>
<dbReference type="Proteomes" id="UP000241462">
    <property type="component" value="Unassembled WGS sequence"/>
</dbReference>
<name>A0A2T3A568_9PEZI</name>
<evidence type="ECO:0000256" key="1">
    <source>
        <dbReference type="SAM" id="Phobius"/>
    </source>
</evidence>
<dbReference type="InParanoid" id="A0A2T3A568"/>
<feature type="transmembrane region" description="Helical" evidence="1">
    <location>
        <begin position="751"/>
        <end position="773"/>
    </location>
</feature>
<dbReference type="PANTHER" id="PTHR35408:SF2">
    <property type="entry name" value="GLYCOSYLTRANSFERASE 2-LIKE DOMAIN-CONTAINING PROTEIN"/>
    <property type="match status" value="1"/>
</dbReference>
<feature type="transmembrane region" description="Helical" evidence="1">
    <location>
        <begin position="804"/>
        <end position="820"/>
    </location>
</feature>
<dbReference type="GO" id="GO:0016740">
    <property type="term" value="F:transferase activity"/>
    <property type="evidence" value="ECO:0007669"/>
    <property type="project" value="UniProtKB-KW"/>
</dbReference>
<gene>
    <name evidence="4" type="ORF">BD289DRAFT_370478</name>
</gene>
<evidence type="ECO:0000313" key="5">
    <source>
        <dbReference type="Proteomes" id="UP000241462"/>
    </source>
</evidence>
<dbReference type="Pfam" id="PF13632">
    <property type="entry name" value="Glyco_trans_2_3"/>
    <property type="match status" value="1"/>
</dbReference>
<dbReference type="Gene3D" id="3.90.550.10">
    <property type="entry name" value="Spore Coat Polysaccharide Biosynthesis Protein SpsA, Chain A"/>
    <property type="match status" value="1"/>
</dbReference>
<keyword evidence="1" id="KW-0812">Transmembrane</keyword>
<protein>
    <submittedName>
        <fullName evidence="4">Glycosyl transferase family group 2-domain-containing protein</fullName>
    </submittedName>
</protein>
<dbReference type="PANTHER" id="PTHR35408">
    <property type="entry name" value="CHROMOSOME 15, WHOLE GENOME SHOTGUN SEQUENCE"/>
    <property type="match status" value="1"/>
</dbReference>
<keyword evidence="5" id="KW-1185">Reference proteome</keyword>
<keyword evidence="1" id="KW-0472">Membrane</keyword>
<evidence type="ECO:0000259" key="2">
    <source>
        <dbReference type="Pfam" id="PF13632"/>
    </source>
</evidence>
<evidence type="ECO:0000313" key="4">
    <source>
        <dbReference type="EMBL" id="PSR82997.1"/>
    </source>
</evidence>
<accession>A0A2T3A568</accession>
<proteinExistence type="predicted"/>
<dbReference type="OrthoDB" id="38531at2759"/>
<dbReference type="STRING" id="2025994.A0A2T3A568"/>
<feature type="transmembrane region" description="Helical" evidence="1">
    <location>
        <begin position="257"/>
        <end position="277"/>
    </location>
</feature>
<dbReference type="SUPFAM" id="SSF53448">
    <property type="entry name" value="Nucleotide-diphospho-sugar transferases"/>
    <property type="match status" value="1"/>
</dbReference>
<feature type="domain" description="DUF7928" evidence="3">
    <location>
        <begin position="1"/>
        <end position="150"/>
    </location>
</feature>